<dbReference type="Proteomes" id="UP000315471">
    <property type="component" value="Unassembled WGS sequence"/>
</dbReference>
<name>A0A5C6DA82_9BACT</name>
<dbReference type="EMBL" id="SJPY01000013">
    <property type="protein sequence ID" value="TWU33628.1"/>
    <property type="molecule type" value="Genomic_DNA"/>
</dbReference>
<dbReference type="InterPro" id="IPR045584">
    <property type="entry name" value="Pilin-like"/>
</dbReference>
<dbReference type="Gene3D" id="3.30.700.10">
    <property type="entry name" value="Glycoprotein, Type 4 Pilin"/>
    <property type="match status" value="1"/>
</dbReference>
<evidence type="ECO:0000313" key="3">
    <source>
        <dbReference type="Proteomes" id="UP000315471"/>
    </source>
</evidence>
<reference evidence="2 3" key="1">
    <citation type="submission" date="2019-02" db="EMBL/GenBank/DDBJ databases">
        <title>Deep-cultivation of Planctomycetes and their phenomic and genomic characterization uncovers novel biology.</title>
        <authorList>
            <person name="Wiegand S."/>
            <person name="Jogler M."/>
            <person name="Boedeker C."/>
            <person name="Pinto D."/>
            <person name="Vollmers J."/>
            <person name="Rivas-Marin E."/>
            <person name="Kohn T."/>
            <person name="Peeters S.H."/>
            <person name="Heuer A."/>
            <person name="Rast P."/>
            <person name="Oberbeckmann S."/>
            <person name="Bunk B."/>
            <person name="Jeske O."/>
            <person name="Meyerdierks A."/>
            <person name="Storesund J.E."/>
            <person name="Kallscheuer N."/>
            <person name="Luecker S."/>
            <person name="Lage O.M."/>
            <person name="Pohl T."/>
            <person name="Merkel B.J."/>
            <person name="Hornburger P."/>
            <person name="Mueller R.-W."/>
            <person name="Bruemmer F."/>
            <person name="Labrenz M."/>
            <person name="Spormann A.M."/>
            <person name="Op Den Camp H."/>
            <person name="Overmann J."/>
            <person name="Amann R."/>
            <person name="Jetten M.S.M."/>
            <person name="Mascher T."/>
            <person name="Medema M.H."/>
            <person name="Devos D.P."/>
            <person name="Kaster A.-K."/>
            <person name="Ovreas L."/>
            <person name="Rohde M."/>
            <person name="Galperin M.Y."/>
            <person name="Jogler C."/>
        </authorList>
    </citation>
    <scope>NUCLEOTIDE SEQUENCE [LARGE SCALE GENOMIC DNA]</scope>
    <source>
        <strain evidence="2 3">Q31b</strain>
    </source>
</reference>
<evidence type="ECO:0000259" key="1">
    <source>
        <dbReference type="Pfam" id="PF07596"/>
    </source>
</evidence>
<proteinExistence type="predicted"/>
<accession>A0A5C6DA82</accession>
<dbReference type="OrthoDB" id="269098at2"/>
<dbReference type="AlphaFoldDB" id="A0A5C6DA82"/>
<dbReference type="NCBIfam" id="TIGR02532">
    <property type="entry name" value="IV_pilin_GFxxxE"/>
    <property type="match status" value="1"/>
</dbReference>
<dbReference type="PANTHER" id="PTHR30093:SF2">
    <property type="entry name" value="TYPE II SECRETION SYSTEM PROTEIN H"/>
    <property type="match status" value="1"/>
</dbReference>
<dbReference type="Pfam" id="PF07596">
    <property type="entry name" value="SBP_bac_10"/>
    <property type="match status" value="1"/>
</dbReference>
<organism evidence="2 3">
    <name type="scientific">Novipirellula aureliae</name>
    <dbReference type="NCBI Taxonomy" id="2527966"/>
    <lineage>
        <taxon>Bacteria</taxon>
        <taxon>Pseudomonadati</taxon>
        <taxon>Planctomycetota</taxon>
        <taxon>Planctomycetia</taxon>
        <taxon>Pirellulales</taxon>
        <taxon>Pirellulaceae</taxon>
        <taxon>Novipirellula</taxon>
    </lineage>
</organism>
<keyword evidence="3" id="KW-1185">Reference proteome</keyword>
<evidence type="ECO:0000313" key="2">
    <source>
        <dbReference type="EMBL" id="TWU33628.1"/>
    </source>
</evidence>
<comment type="caution">
    <text evidence="2">The sequence shown here is derived from an EMBL/GenBank/DDBJ whole genome shotgun (WGS) entry which is preliminary data.</text>
</comment>
<dbReference type="InterPro" id="IPR012902">
    <property type="entry name" value="N_methyl_site"/>
</dbReference>
<feature type="domain" description="DUF1559" evidence="1">
    <location>
        <begin position="33"/>
        <end position="358"/>
    </location>
</feature>
<protein>
    <recommendedName>
        <fullName evidence="1">DUF1559 domain-containing protein</fullName>
    </recommendedName>
</protein>
<dbReference type="Pfam" id="PF07963">
    <property type="entry name" value="N_methyl"/>
    <property type="match status" value="1"/>
</dbReference>
<dbReference type="SUPFAM" id="SSF54523">
    <property type="entry name" value="Pili subunits"/>
    <property type="match status" value="1"/>
</dbReference>
<sequence>MKRSKIGFTLVELLVVITIIGILMGLLLPAVNAARETARRNQCNANIKNLALAAIQYENAKGHLPGWVQEFGKFEEGADPSDPTNYAGTVPTHYKIGTWAVALLPWLDGQPTYEHWTEDRYPIMSDGSGEYEKTTGDSGEGFHSLAAPNMAIMQCPSNPVARGNDGLNSYVSNNGTVDFSNGANAVTFANCQERANGAFKNAYDDGSGVHCGAPVRLDDFKDGPGFTILFSENVQCLPWHRAGFIDAADLEPGGYTPKPAYSSLRYSQFTQGMVWHYEDPTPDMFDSDLTQWSNGKPSPVAPIHRINGVNAGSPDVFTAMMTDDDYASDYARPSSAHVDGVNASMADGGTRFIAESIDYRVYQALLTLRGKSSDVPWPEFVVSDDDF</sequence>
<dbReference type="PANTHER" id="PTHR30093">
    <property type="entry name" value="GENERAL SECRETION PATHWAY PROTEIN G"/>
    <property type="match status" value="1"/>
</dbReference>
<dbReference type="RefSeq" id="WP_146602746.1">
    <property type="nucleotide sequence ID" value="NZ_SJPY01000013.1"/>
</dbReference>
<dbReference type="InterPro" id="IPR011453">
    <property type="entry name" value="DUF1559"/>
</dbReference>
<gene>
    <name evidence="2" type="ORF">Q31b_56850</name>
</gene>